<gene>
    <name evidence="1" type="ORF">ACOLOM_LOCUS8232</name>
</gene>
<sequence>KQDGFSLRNLSDTLINTNPCLTFRTTLETSIACTTSSPASLEVSEMKQMRSQKRKALMMLSQKLGRRLRVCHDVKDLRGYYQLVNEIGGDGMSDEETDPEDMKVLPRKRCGVIVREPRYRSAKYRAFMRLLDSIQKVQDESTLIKPIKTTGASTRTKDCNQHARRITPTGLPKLLYSDEFIKEVEESTGFDLKYTDRWSKLEFPPKLPHALLKNLKITEDELKRMFDC</sequence>
<organism evidence="1 2">
    <name type="scientific">Acaulospora colombiana</name>
    <dbReference type="NCBI Taxonomy" id="27376"/>
    <lineage>
        <taxon>Eukaryota</taxon>
        <taxon>Fungi</taxon>
        <taxon>Fungi incertae sedis</taxon>
        <taxon>Mucoromycota</taxon>
        <taxon>Glomeromycotina</taxon>
        <taxon>Glomeromycetes</taxon>
        <taxon>Diversisporales</taxon>
        <taxon>Acaulosporaceae</taxon>
        <taxon>Acaulospora</taxon>
    </lineage>
</organism>
<accession>A0ACA9NDB7</accession>
<comment type="caution">
    <text evidence="1">The sequence shown here is derived from an EMBL/GenBank/DDBJ whole genome shotgun (WGS) entry which is preliminary data.</text>
</comment>
<keyword evidence="2" id="KW-1185">Reference proteome</keyword>
<proteinExistence type="predicted"/>
<reference evidence="1" key="1">
    <citation type="submission" date="2021-06" db="EMBL/GenBank/DDBJ databases">
        <authorList>
            <person name="Kallberg Y."/>
            <person name="Tangrot J."/>
            <person name="Rosling A."/>
        </authorList>
    </citation>
    <scope>NUCLEOTIDE SEQUENCE</scope>
    <source>
        <strain evidence="1">CL356</strain>
    </source>
</reference>
<evidence type="ECO:0000313" key="2">
    <source>
        <dbReference type="Proteomes" id="UP000789525"/>
    </source>
</evidence>
<dbReference type="Proteomes" id="UP000789525">
    <property type="component" value="Unassembled WGS sequence"/>
</dbReference>
<evidence type="ECO:0000313" key="1">
    <source>
        <dbReference type="EMBL" id="CAG8650493.1"/>
    </source>
</evidence>
<name>A0ACA9NDB7_9GLOM</name>
<feature type="non-terminal residue" evidence="1">
    <location>
        <position position="1"/>
    </location>
</feature>
<protein>
    <submittedName>
        <fullName evidence="1">13682_t:CDS:1</fullName>
    </submittedName>
</protein>
<dbReference type="EMBL" id="CAJVPT010020758">
    <property type="protein sequence ID" value="CAG8650493.1"/>
    <property type="molecule type" value="Genomic_DNA"/>
</dbReference>